<evidence type="ECO:0000256" key="12">
    <source>
        <dbReference type="ARBA" id="ARBA00022695"/>
    </source>
</evidence>
<dbReference type="EMBL" id="JEOB01000004">
    <property type="protein sequence ID" value="EXM38089.1"/>
    <property type="molecule type" value="Genomic_DNA"/>
</dbReference>
<evidence type="ECO:0000256" key="2">
    <source>
        <dbReference type="ARBA" id="ARBA00004651"/>
    </source>
</evidence>
<keyword evidence="26" id="KW-1185">Reference proteome</keyword>
<evidence type="ECO:0000256" key="17">
    <source>
        <dbReference type="ARBA" id="ARBA00023264"/>
    </source>
</evidence>
<feature type="transmembrane region" description="Helical" evidence="24">
    <location>
        <begin position="194"/>
        <end position="215"/>
    </location>
</feature>
<keyword evidence="14" id="KW-0443">Lipid metabolism</keyword>
<evidence type="ECO:0000256" key="22">
    <source>
        <dbReference type="ARBA" id="ARBA00032743"/>
    </source>
</evidence>
<keyword evidence="15 24" id="KW-0472">Membrane</keyword>
<comment type="pathway">
    <text evidence="3">Phospholipid metabolism; CDP-diacylglycerol biosynthesis; CDP-diacylglycerol from sn-glycerol 3-phosphate: step 3/3.</text>
</comment>
<evidence type="ECO:0000256" key="11">
    <source>
        <dbReference type="ARBA" id="ARBA00022692"/>
    </source>
</evidence>
<evidence type="ECO:0000256" key="7">
    <source>
        <dbReference type="ARBA" id="ARBA00019373"/>
    </source>
</evidence>
<accession>A0A011UBV8</accession>
<evidence type="ECO:0000313" key="26">
    <source>
        <dbReference type="Proteomes" id="UP000021369"/>
    </source>
</evidence>
<dbReference type="Proteomes" id="UP000021369">
    <property type="component" value="Unassembled WGS sequence"/>
</dbReference>
<dbReference type="GO" id="GO:0016024">
    <property type="term" value="P:CDP-diacylglycerol biosynthetic process"/>
    <property type="evidence" value="ECO:0007669"/>
    <property type="project" value="TreeGrafter"/>
</dbReference>
<evidence type="ECO:0000313" key="25">
    <source>
        <dbReference type="EMBL" id="EXM38089.1"/>
    </source>
</evidence>
<comment type="subcellular location">
    <subcellularLocation>
        <location evidence="2">Cell membrane</location>
        <topology evidence="2">Multi-pass membrane protein</topology>
    </subcellularLocation>
</comment>
<keyword evidence="8" id="KW-1003">Cell membrane</keyword>
<dbReference type="OrthoDB" id="9799199at2"/>
<evidence type="ECO:0000256" key="23">
    <source>
        <dbReference type="ARBA" id="ARBA00033406"/>
    </source>
</evidence>
<evidence type="ECO:0000256" key="4">
    <source>
        <dbReference type="ARBA" id="ARBA00005189"/>
    </source>
</evidence>
<reference evidence="25 26" key="1">
    <citation type="submission" date="2013-06" db="EMBL/GenBank/DDBJ databases">
        <title>Rumen cellulosomics: divergent fiber-degrading strategies revealed by comparative genome-wide analysis of six Ruminococcal strains.</title>
        <authorList>
            <person name="Dassa B."/>
            <person name="Borovok I."/>
            <person name="Lamed R."/>
            <person name="Flint H."/>
            <person name="Yeoman C.J."/>
            <person name="White B."/>
            <person name="Bayer E.A."/>
        </authorList>
    </citation>
    <scope>NUCLEOTIDE SEQUENCE [LARGE SCALE GENOMIC DNA]</scope>
    <source>
        <strain evidence="25 26">SY3</strain>
    </source>
</reference>
<protein>
    <recommendedName>
        <fullName evidence="7">Phosphatidate cytidylyltransferase</fullName>
        <ecNumber evidence="6">2.7.7.41</ecNumber>
    </recommendedName>
    <alternativeName>
        <fullName evidence="20">CDP-DAG synthase</fullName>
    </alternativeName>
    <alternativeName>
        <fullName evidence="22">CDP-DG synthase</fullName>
    </alternativeName>
    <alternativeName>
        <fullName evidence="18">CDP-diacylglycerol synthase</fullName>
    </alternativeName>
    <alternativeName>
        <fullName evidence="21">CDP-diglyceride pyrophosphorylase</fullName>
    </alternativeName>
    <alternativeName>
        <fullName evidence="23">CDP-diglyceride synthase</fullName>
    </alternativeName>
    <alternativeName>
        <fullName evidence="19">CTP:phosphatidate cytidylyltransferase</fullName>
    </alternativeName>
</protein>
<evidence type="ECO:0000256" key="10">
    <source>
        <dbReference type="ARBA" id="ARBA00022679"/>
    </source>
</evidence>
<sequence length="299" mass="32845">MSTRIISAAVALVAAIVLVAFHSTILINLAVGALSVMAVYEVFKAVDFDKYKHQHIACMAFAGVDALVPFFLYRLNTLYFFSYKLYLGIFVLTMCILYLRDHKTLKYTEFFGMLGSTVLISYAFGTLIKLAQDDSIAFSVATEARGKAQVYLIVISLAAAWLADSGAYFVGTFFNRTGREVHHPWPEISPNKTLEGLVGGVVTNGLILVITSLIFDLVNPAFKIRYYWLVFLAGMIAALIGLVGDLTASMIKRQTGIKDYGKIMPGHGGVMDRFDSALLVVPFIYYLASQGLLIVGTNI</sequence>
<comment type="similarity">
    <text evidence="5">Belongs to the CDS family.</text>
</comment>
<dbReference type="RefSeq" id="WP_037290265.1">
    <property type="nucleotide sequence ID" value="NZ_JEOB01000004.1"/>
</dbReference>
<evidence type="ECO:0000256" key="15">
    <source>
        <dbReference type="ARBA" id="ARBA00023136"/>
    </source>
</evidence>
<evidence type="ECO:0000256" key="18">
    <source>
        <dbReference type="ARBA" id="ARBA00029893"/>
    </source>
</evidence>
<evidence type="ECO:0000256" key="19">
    <source>
        <dbReference type="ARBA" id="ARBA00031825"/>
    </source>
</evidence>
<comment type="catalytic activity">
    <reaction evidence="1">
        <text>a 1,2-diacyl-sn-glycero-3-phosphate + CTP + H(+) = a CDP-1,2-diacyl-sn-glycerol + diphosphate</text>
        <dbReference type="Rhea" id="RHEA:16229"/>
        <dbReference type="ChEBI" id="CHEBI:15378"/>
        <dbReference type="ChEBI" id="CHEBI:33019"/>
        <dbReference type="ChEBI" id="CHEBI:37563"/>
        <dbReference type="ChEBI" id="CHEBI:58332"/>
        <dbReference type="ChEBI" id="CHEBI:58608"/>
        <dbReference type="EC" id="2.7.7.41"/>
    </reaction>
</comment>
<dbReference type="PANTHER" id="PTHR46382:SF1">
    <property type="entry name" value="PHOSPHATIDATE CYTIDYLYLTRANSFERASE"/>
    <property type="match status" value="1"/>
</dbReference>
<feature type="transmembrane region" description="Helical" evidence="24">
    <location>
        <begin position="111"/>
        <end position="130"/>
    </location>
</feature>
<feature type="transmembrane region" description="Helical" evidence="24">
    <location>
        <begin position="227"/>
        <end position="248"/>
    </location>
</feature>
<keyword evidence="13 24" id="KW-1133">Transmembrane helix</keyword>
<comment type="caution">
    <text evidence="25">The sequence shown here is derived from an EMBL/GenBank/DDBJ whole genome shotgun (WGS) entry which is preliminary data.</text>
</comment>
<dbReference type="AlphaFoldDB" id="A0A011UBV8"/>
<dbReference type="PATRIC" id="fig|1341156.4.peg.3101"/>
<evidence type="ECO:0000256" key="6">
    <source>
        <dbReference type="ARBA" id="ARBA00012487"/>
    </source>
</evidence>
<evidence type="ECO:0000256" key="13">
    <source>
        <dbReference type="ARBA" id="ARBA00022989"/>
    </source>
</evidence>
<feature type="transmembrane region" description="Helical" evidence="24">
    <location>
        <begin position="150"/>
        <end position="174"/>
    </location>
</feature>
<evidence type="ECO:0000256" key="14">
    <source>
        <dbReference type="ARBA" id="ARBA00023098"/>
    </source>
</evidence>
<keyword evidence="11 24" id="KW-0812">Transmembrane</keyword>
<evidence type="ECO:0000256" key="21">
    <source>
        <dbReference type="ARBA" id="ARBA00032396"/>
    </source>
</evidence>
<keyword evidence="16" id="KW-0594">Phospholipid biosynthesis</keyword>
<keyword evidence="9" id="KW-0444">Lipid biosynthesis</keyword>
<dbReference type="GO" id="GO:0004605">
    <property type="term" value="F:phosphatidate cytidylyltransferase activity"/>
    <property type="evidence" value="ECO:0007669"/>
    <property type="project" value="UniProtKB-EC"/>
</dbReference>
<evidence type="ECO:0000256" key="1">
    <source>
        <dbReference type="ARBA" id="ARBA00001698"/>
    </source>
</evidence>
<dbReference type="Pfam" id="PF01148">
    <property type="entry name" value="CTP_transf_1"/>
    <property type="match status" value="1"/>
</dbReference>
<keyword evidence="12 25" id="KW-0548">Nucleotidyltransferase</keyword>
<evidence type="ECO:0000256" key="20">
    <source>
        <dbReference type="ARBA" id="ARBA00032253"/>
    </source>
</evidence>
<feature type="transmembrane region" description="Helical" evidence="24">
    <location>
        <begin position="79"/>
        <end position="99"/>
    </location>
</feature>
<proteinExistence type="inferred from homology"/>
<evidence type="ECO:0000256" key="9">
    <source>
        <dbReference type="ARBA" id="ARBA00022516"/>
    </source>
</evidence>
<evidence type="ECO:0000256" key="8">
    <source>
        <dbReference type="ARBA" id="ARBA00022475"/>
    </source>
</evidence>
<name>A0A011UBV8_RUMAL</name>
<dbReference type="EC" id="2.7.7.41" evidence="6"/>
<evidence type="ECO:0000256" key="5">
    <source>
        <dbReference type="ARBA" id="ARBA00010185"/>
    </source>
</evidence>
<gene>
    <name evidence="25" type="ORF">RASY3_17500</name>
</gene>
<organism evidence="25 26">
    <name type="scientific">Ruminococcus albus SY3</name>
    <dbReference type="NCBI Taxonomy" id="1341156"/>
    <lineage>
        <taxon>Bacteria</taxon>
        <taxon>Bacillati</taxon>
        <taxon>Bacillota</taxon>
        <taxon>Clostridia</taxon>
        <taxon>Eubacteriales</taxon>
        <taxon>Oscillospiraceae</taxon>
        <taxon>Ruminococcus</taxon>
    </lineage>
</organism>
<evidence type="ECO:0000256" key="3">
    <source>
        <dbReference type="ARBA" id="ARBA00005119"/>
    </source>
</evidence>
<keyword evidence="10 25" id="KW-0808">Transferase</keyword>
<comment type="pathway">
    <text evidence="4">Lipid metabolism.</text>
</comment>
<feature type="transmembrane region" description="Helical" evidence="24">
    <location>
        <begin position="55"/>
        <end position="73"/>
    </location>
</feature>
<evidence type="ECO:0000256" key="24">
    <source>
        <dbReference type="SAM" id="Phobius"/>
    </source>
</evidence>
<dbReference type="PANTHER" id="PTHR46382">
    <property type="entry name" value="PHOSPHATIDATE CYTIDYLYLTRANSFERASE"/>
    <property type="match status" value="1"/>
</dbReference>
<evidence type="ECO:0000256" key="16">
    <source>
        <dbReference type="ARBA" id="ARBA00023209"/>
    </source>
</evidence>
<keyword evidence="17" id="KW-1208">Phospholipid metabolism</keyword>
<dbReference type="GO" id="GO:0005886">
    <property type="term" value="C:plasma membrane"/>
    <property type="evidence" value="ECO:0007669"/>
    <property type="project" value="UniProtKB-SubCell"/>
</dbReference>